<organism evidence="2 3">
    <name type="scientific">Danaus chrysippus</name>
    <name type="common">African queen</name>
    <dbReference type="NCBI Taxonomy" id="151541"/>
    <lineage>
        <taxon>Eukaryota</taxon>
        <taxon>Metazoa</taxon>
        <taxon>Ecdysozoa</taxon>
        <taxon>Arthropoda</taxon>
        <taxon>Hexapoda</taxon>
        <taxon>Insecta</taxon>
        <taxon>Pterygota</taxon>
        <taxon>Neoptera</taxon>
        <taxon>Endopterygota</taxon>
        <taxon>Lepidoptera</taxon>
        <taxon>Glossata</taxon>
        <taxon>Ditrysia</taxon>
        <taxon>Papilionoidea</taxon>
        <taxon>Nymphalidae</taxon>
        <taxon>Danainae</taxon>
        <taxon>Danaini</taxon>
        <taxon>Danaina</taxon>
        <taxon>Danaus</taxon>
        <taxon>Anosia</taxon>
    </lineage>
</organism>
<dbReference type="OrthoDB" id="7384554at2759"/>
<feature type="region of interest" description="Disordered" evidence="1">
    <location>
        <begin position="286"/>
        <end position="323"/>
    </location>
</feature>
<protein>
    <submittedName>
        <fullName evidence="2">(African queen) hypothetical protein</fullName>
    </submittedName>
</protein>
<comment type="caution">
    <text evidence="2">The sequence shown here is derived from an EMBL/GenBank/DDBJ whole genome shotgun (WGS) entry which is preliminary data.</text>
</comment>
<gene>
    <name evidence="2" type="ORF">DCHRY22_LOCUS811</name>
</gene>
<accession>A0A8J2Q846</accession>
<evidence type="ECO:0000256" key="1">
    <source>
        <dbReference type="SAM" id="MobiDB-lite"/>
    </source>
</evidence>
<keyword evidence="3" id="KW-1185">Reference proteome</keyword>
<evidence type="ECO:0000313" key="3">
    <source>
        <dbReference type="Proteomes" id="UP000789524"/>
    </source>
</evidence>
<reference evidence="2" key="1">
    <citation type="submission" date="2021-09" db="EMBL/GenBank/DDBJ databases">
        <authorList>
            <person name="Martin H S."/>
        </authorList>
    </citation>
    <scope>NUCLEOTIDE SEQUENCE</scope>
</reference>
<feature type="compositionally biased region" description="Basic and acidic residues" evidence="1">
    <location>
        <begin position="305"/>
        <end position="318"/>
    </location>
</feature>
<sequence>MRRYTYIMLTCILNSVVTVKVKVIMHSDEDSRIEDDEIPHTETWDAKQKVEITMLPFLKKSHGNVRHEEKQVDYEEEVQTTEKQKQIHPNEMLFPLIYKQSHINSMFKFGDNWYTWSTEKRTDGSKATNYFICYEEPKHCDEIGWERTDTLPKCAFQIEALTADDRACINSFGIEPRPGNACDGGEQMKVSDIVKSCGPRVKSLWRFIRVGRRPTNVAKPADVNSLICEDEEECFVSIEYRIHHDRITFSLHEPTRGQTFKSALKREIADDEKVTTIEPRQKIVHREKKNPEVSQKNRKHLRARKVAEGKGIVKEKNDSGYTKRRQVKNKIKFREDISDDVSE</sequence>
<name>A0A8J2Q846_9NEOP</name>
<evidence type="ECO:0000313" key="2">
    <source>
        <dbReference type="EMBL" id="CAG9558827.1"/>
    </source>
</evidence>
<dbReference type="Proteomes" id="UP000789524">
    <property type="component" value="Unassembled WGS sequence"/>
</dbReference>
<dbReference type="EMBL" id="CAKASE010000043">
    <property type="protein sequence ID" value="CAG9558827.1"/>
    <property type="molecule type" value="Genomic_DNA"/>
</dbReference>
<dbReference type="AlphaFoldDB" id="A0A8J2Q846"/>
<proteinExistence type="predicted"/>